<protein>
    <recommendedName>
        <fullName evidence="1">Sulfotransferase domain-containing protein</fullName>
    </recommendedName>
</protein>
<dbReference type="AlphaFoldDB" id="A0A2T1M3S3"/>
<dbReference type="SUPFAM" id="SSF52540">
    <property type="entry name" value="P-loop containing nucleoside triphosphate hydrolases"/>
    <property type="match status" value="1"/>
</dbReference>
<dbReference type="Proteomes" id="UP000239001">
    <property type="component" value="Unassembled WGS sequence"/>
</dbReference>
<proteinExistence type="predicted"/>
<keyword evidence="3" id="KW-1185">Reference proteome</keyword>
<organism evidence="2 3">
    <name type="scientific">Aphanothece hegewaldii CCALA 016</name>
    <dbReference type="NCBI Taxonomy" id="2107694"/>
    <lineage>
        <taxon>Bacteria</taxon>
        <taxon>Bacillati</taxon>
        <taxon>Cyanobacteriota</taxon>
        <taxon>Cyanophyceae</taxon>
        <taxon>Oscillatoriophycideae</taxon>
        <taxon>Chroococcales</taxon>
        <taxon>Aphanothecaceae</taxon>
        <taxon>Aphanothece</taxon>
    </lineage>
</organism>
<comment type="caution">
    <text evidence="2">The sequence shown here is derived from an EMBL/GenBank/DDBJ whole genome shotgun (WGS) entry which is preliminary data.</text>
</comment>
<dbReference type="GO" id="GO:0008146">
    <property type="term" value="F:sulfotransferase activity"/>
    <property type="evidence" value="ECO:0007669"/>
    <property type="project" value="InterPro"/>
</dbReference>
<dbReference type="InterPro" id="IPR027417">
    <property type="entry name" value="P-loop_NTPase"/>
</dbReference>
<sequence length="349" mass="41058">MSELIISSDSQGIFISRSGNTPLYLKDKNGYLTQERVKEVQHFLAVKASEQGYEVLCLLKNNNYVKLIIDASGQKKARQLLNTHSINDLANEFQIDLDFLSLLIPKKSFDVKPERLIVHCSYHQVATNFFANILRGIAKEFGWKFQSCNQDELNPDTKIFMQQHSQVNLTELPPFVGSHIIRDPRYMVISGYFYHLWTSEKWCHKKQKKYDGKSYQEVLNSVSQDEGIKLEMERIKKTFQELINWDYNNPNFIEIRLEDLVKDEQGVFKQIFLKYGFKPDEIEQALKIVDELSIKKNLEQQGEENKNNYFDQGISGDWKNYFTNHHKAVFKQEYPKLLQKLGYEQDDNW</sequence>
<accession>A0A2T1M3S3</accession>
<reference evidence="2 3" key="1">
    <citation type="submission" date="2018-03" db="EMBL/GenBank/DDBJ databases">
        <title>The ancient ancestry and fast evolution of plastids.</title>
        <authorList>
            <person name="Moore K.R."/>
            <person name="Magnabosco C."/>
            <person name="Momper L."/>
            <person name="Gold D.A."/>
            <person name="Bosak T."/>
            <person name="Fournier G.P."/>
        </authorList>
    </citation>
    <scope>NUCLEOTIDE SEQUENCE [LARGE SCALE GENOMIC DNA]</scope>
    <source>
        <strain evidence="2 3">CCALA 016</strain>
    </source>
</reference>
<dbReference type="Pfam" id="PF00685">
    <property type="entry name" value="Sulfotransfer_1"/>
    <property type="match status" value="1"/>
</dbReference>
<evidence type="ECO:0000313" key="2">
    <source>
        <dbReference type="EMBL" id="PSF39493.1"/>
    </source>
</evidence>
<dbReference type="OrthoDB" id="8446141at2"/>
<dbReference type="InterPro" id="IPR000863">
    <property type="entry name" value="Sulfotransferase_dom"/>
</dbReference>
<dbReference type="EMBL" id="PXOH01000001">
    <property type="protein sequence ID" value="PSF39493.1"/>
    <property type="molecule type" value="Genomic_DNA"/>
</dbReference>
<evidence type="ECO:0000313" key="3">
    <source>
        <dbReference type="Proteomes" id="UP000239001"/>
    </source>
</evidence>
<gene>
    <name evidence="2" type="ORF">C7H19_01515</name>
</gene>
<name>A0A2T1M3S3_9CHRO</name>
<dbReference type="RefSeq" id="WP_106455113.1">
    <property type="nucleotide sequence ID" value="NZ_PXOH01000001.1"/>
</dbReference>
<reference evidence="2 3" key="2">
    <citation type="submission" date="2018-03" db="EMBL/GenBank/DDBJ databases">
        <authorList>
            <person name="Keele B.F."/>
        </authorList>
    </citation>
    <scope>NUCLEOTIDE SEQUENCE [LARGE SCALE GENOMIC DNA]</scope>
    <source>
        <strain evidence="2 3">CCALA 016</strain>
    </source>
</reference>
<evidence type="ECO:0000259" key="1">
    <source>
        <dbReference type="Pfam" id="PF00685"/>
    </source>
</evidence>
<feature type="domain" description="Sulfotransferase" evidence="1">
    <location>
        <begin position="180"/>
        <end position="341"/>
    </location>
</feature>
<dbReference type="Gene3D" id="3.40.50.300">
    <property type="entry name" value="P-loop containing nucleotide triphosphate hydrolases"/>
    <property type="match status" value="1"/>
</dbReference>